<dbReference type="InterPro" id="IPR036390">
    <property type="entry name" value="WH_DNA-bd_sf"/>
</dbReference>
<dbReference type="InterPro" id="IPR000835">
    <property type="entry name" value="HTH_MarR-typ"/>
</dbReference>
<dbReference type="Gene3D" id="1.10.10.10">
    <property type="entry name" value="Winged helix-like DNA-binding domain superfamily/Winged helix DNA-binding domain"/>
    <property type="match status" value="1"/>
</dbReference>
<name>A0ABT5YU08_9ACTN</name>
<keyword evidence="4" id="KW-0804">Transcription</keyword>
<dbReference type="PANTHER" id="PTHR42756">
    <property type="entry name" value="TRANSCRIPTIONAL REGULATOR, MARR"/>
    <property type="match status" value="1"/>
</dbReference>
<evidence type="ECO:0000256" key="1">
    <source>
        <dbReference type="ARBA" id="ARBA00004496"/>
    </source>
</evidence>
<dbReference type="SUPFAM" id="SSF46785">
    <property type="entry name" value="Winged helix' DNA-binding domain"/>
    <property type="match status" value="1"/>
</dbReference>
<feature type="domain" description="HTH marR-type" evidence="8">
    <location>
        <begin position="1"/>
        <end position="70"/>
    </location>
</feature>
<evidence type="ECO:0000256" key="5">
    <source>
        <dbReference type="ARBA" id="ARBA00046337"/>
    </source>
</evidence>
<dbReference type="Pfam" id="PF22381">
    <property type="entry name" value="Staph_reg_Sar_Rot"/>
    <property type="match status" value="1"/>
</dbReference>
<dbReference type="GO" id="GO:0003677">
    <property type="term" value="F:DNA binding"/>
    <property type="evidence" value="ECO:0007669"/>
    <property type="project" value="UniProtKB-KW"/>
</dbReference>
<keyword evidence="3 9" id="KW-0238">DNA-binding</keyword>
<evidence type="ECO:0000313" key="9">
    <source>
        <dbReference type="EMBL" id="MDF2255098.1"/>
    </source>
</evidence>
<sequence>MLQQLENKGVVRRRRSPEDERRVLVRLTEEGADQLARLRDHRREHQRRGCADFTPDERTQFAGQLRRLAEITGHLD</sequence>
<evidence type="ECO:0000313" key="10">
    <source>
        <dbReference type="Proteomes" id="UP001220022"/>
    </source>
</evidence>
<gene>
    <name evidence="9" type="ORF">P2L57_04930</name>
</gene>
<comment type="caution">
    <text evidence="9">The sequence shown here is derived from an EMBL/GenBank/DDBJ whole genome shotgun (WGS) entry which is preliminary data.</text>
</comment>
<evidence type="ECO:0000256" key="6">
    <source>
        <dbReference type="ARBA" id="ARBA00047188"/>
    </source>
</evidence>
<dbReference type="EMBL" id="JARHTQ010000002">
    <property type="protein sequence ID" value="MDF2255098.1"/>
    <property type="molecule type" value="Genomic_DNA"/>
</dbReference>
<dbReference type="PANTHER" id="PTHR42756:SF1">
    <property type="entry name" value="TRANSCRIPTIONAL REPRESSOR OF EMRAB OPERON"/>
    <property type="match status" value="1"/>
</dbReference>
<dbReference type="RefSeq" id="WP_275808780.1">
    <property type="nucleotide sequence ID" value="NZ_BAAANM010000012.1"/>
</dbReference>
<proteinExistence type="inferred from homology"/>
<reference evidence="9 10" key="1">
    <citation type="submission" date="2023-03" db="EMBL/GenBank/DDBJ databases">
        <title>Draft genome sequence of type strain Streptomyces ferralitis JCM 14344.</title>
        <authorList>
            <person name="Klaysubun C."/>
            <person name="Duangmal K."/>
        </authorList>
    </citation>
    <scope>NUCLEOTIDE SEQUENCE [LARGE SCALE GENOMIC DNA]</scope>
    <source>
        <strain evidence="9 10">JCM 14344</strain>
    </source>
</reference>
<organism evidence="9 10">
    <name type="scientific">Streptantibioticus ferralitis</name>
    <dbReference type="NCBI Taxonomy" id="236510"/>
    <lineage>
        <taxon>Bacteria</taxon>
        <taxon>Bacillati</taxon>
        <taxon>Actinomycetota</taxon>
        <taxon>Actinomycetes</taxon>
        <taxon>Kitasatosporales</taxon>
        <taxon>Streptomycetaceae</taxon>
        <taxon>Streptantibioticus</taxon>
    </lineage>
</organism>
<keyword evidence="2" id="KW-0805">Transcription regulation</keyword>
<evidence type="ECO:0000256" key="4">
    <source>
        <dbReference type="ARBA" id="ARBA00023163"/>
    </source>
</evidence>
<accession>A0ABT5YU08</accession>
<dbReference type="PROSITE" id="PS50995">
    <property type="entry name" value="HTH_MARR_2"/>
    <property type="match status" value="1"/>
</dbReference>
<comment type="similarity">
    <text evidence="5">Belongs to the SarZ family.</text>
</comment>
<dbReference type="InterPro" id="IPR055166">
    <property type="entry name" value="Transc_reg_Sar_Rot_HTH"/>
</dbReference>
<keyword evidence="10" id="KW-1185">Reference proteome</keyword>
<protein>
    <recommendedName>
        <fullName evidence="6">HTH-type transcriptional regulator SarZ</fullName>
    </recommendedName>
    <alternativeName>
        <fullName evidence="7">Staphylococcal accessory regulator Z</fullName>
    </alternativeName>
</protein>
<comment type="subcellular location">
    <subcellularLocation>
        <location evidence="1">Cytoplasm</location>
    </subcellularLocation>
</comment>
<evidence type="ECO:0000256" key="3">
    <source>
        <dbReference type="ARBA" id="ARBA00023125"/>
    </source>
</evidence>
<dbReference type="InterPro" id="IPR036388">
    <property type="entry name" value="WH-like_DNA-bd_sf"/>
</dbReference>
<evidence type="ECO:0000259" key="8">
    <source>
        <dbReference type="PROSITE" id="PS50995"/>
    </source>
</evidence>
<dbReference type="Proteomes" id="UP001220022">
    <property type="component" value="Unassembled WGS sequence"/>
</dbReference>
<evidence type="ECO:0000256" key="7">
    <source>
        <dbReference type="ARBA" id="ARBA00047207"/>
    </source>
</evidence>
<evidence type="ECO:0000256" key="2">
    <source>
        <dbReference type="ARBA" id="ARBA00023015"/>
    </source>
</evidence>